<evidence type="ECO:0000256" key="9">
    <source>
        <dbReference type="SAM" id="Phobius"/>
    </source>
</evidence>
<evidence type="ECO:0000259" key="10">
    <source>
        <dbReference type="PROSITE" id="PS50850"/>
    </source>
</evidence>
<name>A0ABN2A3U5_9ACTN</name>
<evidence type="ECO:0000256" key="7">
    <source>
        <dbReference type="ARBA" id="ARBA00023251"/>
    </source>
</evidence>
<comment type="caution">
    <text evidence="11">The sequence shown here is derived from an EMBL/GenBank/DDBJ whole genome shotgun (WGS) entry which is preliminary data.</text>
</comment>
<dbReference type="InterPro" id="IPR011701">
    <property type="entry name" value="MFS"/>
</dbReference>
<feature type="transmembrane region" description="Helical" evidence="9">
    <location>
        <begin position="387"/>
        <end position="412"/>
    </location>
</feature>
<feature type="transmembrane region" description="Helical" evidence="9">
    <location>
        <begin position="327"/>
        <end position="351"/>
    </location>
</feature>
<evidence type="ECO:0000256" key="3">
    <source>
        <dbReference type="ARBA" id="ARBA00022475"/>
    </source>
</evidence>
<evidence type="ECO:0000256" key="4">
    <source>
        <dbReference type="ARBA" id="ARBA00022692"/>
    </source>
</evidence>
<feature type="transmembrane region" description="Helical" evidence="9">
    <location>
        <begin position="133"/>
        <end position="154"/>
    </location>
</feature>
<evidence type="ECO:0000313" key="11">
    <source>
        <dbReference type="EMBL" id="GAA1510506.1"/>
    </source>
</evidence>
<protein>
    <submittedName>
        <fullName evidence="11">MFS transporter</fullName>
    </submittedName>
</protein>
<keyword evidence="12" id="KW-1185">Reference proteome</keyword>
<feature type="compositionally biased region" description="Gly residues" evidence="8">
    <location>
        <begin position="18"/>
        <end position="27"/>
    </location>
</feature>
<feature type="transmembrane region" description="Helical" evidence="9">
    <location>
        <begin position="166"/>
        <end position="186"/>
    </location>
</feature>
<dbReference type="Pfam" id="PF07690">
    <property type="entry name" value="MFS_1"/>
    <property type="match status" value="1"/>
</dbReference>
<dbReference type="InterPro" id="IPR020846">
    <property type="entry name" value="MFS_dom"/>
</dbReference>
<evidence type="ECO:0000256" key="6">
    <source>
        <dbReference type="ARBA" id="ARBA00023136"/>
    </source>
</evidence>
<dbReference type="CDD" id="cd17321">
    <property type="entry name" value="MFS_MMR_MDR_like"/>
    <property type="match status" value="1"/>
</dbReference>
<accession>A0ABN2A3U5</accession>
<evidence type="ECO:0000256" key="2">
    <source>
        <dbReference type="ARBA" id="ARBA00022448"/>
    </source>
</evidence>
<dbReference type="PROSITE" id="PS50850">
    <property type="entry name" value="MFS"/>
    <property type="match status" value="1"/>
</dbReference>
<evidence type="ECO:0000313" key="12">
    <source>
        <dbReference type="Proteomes" id="UP001500443"/>
    </source>
</evidence>
<sequence>MPVDTDLTPAPEAPGAPDPGGAGGTGGTARTAERAGPRAWAGLAVLALPTLLLALDLSVLHLAVPHLAADLQPTNTQLLWIIDIYGFMIAGFLVTMGTLGDRIGRRRLLLIGAAAFGAASLAAAYAPGPEALIVARLLLGVAGATLMPSTLSLISNLFLDPRQRGLAFAIWAAMFSLGVALGPVLGGVLLEHFWWGSAFLLGLPVMVLLLVAGPLLLPESRDPDAGRVDPASVLLSLAAMLPVTYAIKELAHGVAVVPLLAAAGGAGAGAVFLRRQRRLADPLLDLGLFADRSFRGALLIVLVATVSVSGTYLFVTQYLQLVEGQSAFRAGLWLLPPAAVLIAASVAAPVCARRFRPGPVMGAGLVSAAAGYLLLSRVEPGGAGDIAVIVVAYALVNSGIGPVLALGTELVVGAVPPEKAGAASAISETSSELGVALGVAVLGSVGTAVYRADVDGRVPDGTPEAAAETARDTLAGAAAVAEELPEPLGAELLGAAREAFAGGLATVGVIGAVLSLAVAAVAFTALRGGGAEK</sequence>
<feature type="transmembrane region" description="Helical" evidence="9">
    <location>
        <begin position="192"/>
        <end position="216"/>
    </location>
</feature>
<evidence type="ECO:0000256" key="5">
    <source>
        <dbReference type="ARBA" id="ARBA00022989"/>
    </source>
</evidence>
<organism evidence="11 12">
    <name type="scientific">Streptomyces synnematoformans</name>
    <dbReference type="NCBI Taxonomy" id="415721"/>
    <lineage>
        <taxon>Bacteria</taxon>
        <taxon>Bacillati</taxon>
        <taxon>Actinomycetota</taxon>
        <taxon>Actinomycetes</taxon>
        <taxon>Kitasatosporales</taxon>
        <taxon>Streptomycetaceae</taxon>
        <taxon>Streptomyces</taxon>
    </lineage>
</organism>
<dbReference type="SUPFAM" id="SSF103473">
    <property type="entry name" value="MFS general substrate transporter"/>
    <property type="match status" value="1"/>
</dbReference>
<feature type="transmembrane region" description="Helical" evidence="9">
    <location>
        <begin position="40"/>
        <end position="64"/>
    </location>
</feature>
<feature type="transmembrane region" description="Helical" evidence="9">
    <location>
        <begin position="358"/>
        <end position="375"/>
    </location>
</feature>
<comment type="subcellular location">
    <subcellularLocation>
        <location evidence="1">Cell membrane</location>
        <topology evidence="1">Multi-pass membrane protein</topology>
    </subcellularLocation>
</comment>
<dbReference type="PANTHER" id="PTHR42718:SF47">
    <property type="entry name" value="METHYL VIOLOGEN RESISTANCE PROTEIN SMVA"/>
    <property type="match status" value="1"/>
</dbReference>
<reference evidence="11 12" key="1">
    <citation type="journal article" date="2019" name="Int. J. Syst. Evol. Microbiol.">
        <title>The Global Catalogue of Microorganisms (GCM) 10K type strain sequencing project: providing services to taxonomists for standard genome sequencing and annotation.</title>
        <authorList>
            <consortium name="The Broad Institute Genomics Platform"/>
            <consortium name="The Broad Institute Genome Sequencing Center for Infectious Disease"/>
            <person name="Wu L."/>
            <person name="Ma J."/>
        </authorList>
    </citation>
    <scope>NUCLEOTIDE SEQUENCE [LARGE SCALE GENOMIC DNA]</scope>
    <source>
        <strain evidence="11 12">JCM 15481</strain>
    </source>
</reference>
<evidence type="ECO:0000256" key="1">
    <source>
        <dbReference type="ARBA" id="ARBA00004651"/>
    </source>
</evidence>
<proteinExistence type="predicted"/>
<dbReference type="InterPro" id="IPR036259">
    <property type="entry name" value="MFS_trans_sf"/>
</dbReference>
<dbReference type="InterPro" id="IPR001958">
    <property type="entry name" value="Tet-R_TetA/multi-R_MdtG-like"/>
</dbReference>
<keyword evidence="3" id="KW-1003">Cell membrane</keyword>
<keyword evidence="5 9" id="KW-1133">Transmembrane helix</keyword>
<dbReference type="PRINTS" id="PR01035">
    <property type="entry name" value="TCRTETA"/>
</dbReference>
<feature type="transmembrane region" description="Helical" evidence="9">
    <location>
        <begin position="76"/>
        <end position="96"/>
    </location>
</feature>
<keyword evidence="7" id="KW-0046">Antibiotic resistance</keyword>
<evidence type="ECO:0000256" key="8">
    <source>
        <dbReference type="SAM" id="MobiDB-lite"/>
    </source>
</evidence>
<feature type="region of interest" description="Disordered" evidence="8">
    <location>
        <begin position="1"/>
        <end position="31"/>
    </location>
</feature>
<dbReference type="Gene3D" id="1.20.1250.20">
    <property type="entry name" value="MFS general substrate transporter like domains"/>
    <property type="match status" value="1"/>
</dbReference>
<feature type="transmembrane region" description="Helical" evidence="9">
    <location>
        <begin position="253"/>
        <end position="273"/>
    </location>
</feature>
<dbReference type="Proteomes" id="UP001500443">
    <property type="component" value="Unassembled WGS sequence"/>
</dbReference>
<feature type="transmembrane region" description="Helical" evidence="9">
    <location>
        <begin position="499"/>
        <end position="526"/>
    </location>
</feature>
<keyword evidence="6 9" id="KW-0472">Membrane</keyword>
<keyword evidence="4 9" id="KW-0812">Transmembrane</keyword>
<gene>
    <name evidence="11" type="ORF">GCM10009802_65020</name>
</gene>
<dbReference type="PANTHER" id="PTHR42718">
    <property type="entry name" value="MAJOR FACILITATOR SUPERFAMILY MULTIDRUG TRANSPORTER MFSC"/>
    <property type="match status" value="1"/>
</dbReference>
<feature type="domain" description="Major facilitator superfamily (MFS) profile" evidence="10">
    <location>
        <begin position="42"/>
        <end position="529"/>
    </location>
</feature>
<feature type="transmembrane region" description="Helical" evidence="9">
    <location>
        <begin position="228"/>
        <end position="247"/>
    </location>
</feature>
<feature type="transmembrane region" description="Helical" evidence="9">
    <location>
        <begin position="294"/>
        <end position="315"/>
    </location>
</feature>
<feature type="transmembrane region" description="Helical" evidence="9">
    <location>
        <begin position="108"/>
        <end position="127"/>
    </location>
</feature>
<dbReference type="EMBL" id="BAAAPF010000467">
    <property type="protein sequence ID" value="GAA1510506.1"/>
    <property type="molecule type" value="Genomic_DNA"/>
</dbReference>
<keyword evidence="2" id="KW-0813">Transport</keyword>